<feature type="domain" description="AB hydrolase-1" evidence="3">
    <location>
        <begin position="30"/>
        <end position="138"/>
    </location>
</feature>
<dbReference type="Pfam" id="PF00561">
    <property type="entry name" value="Abhydrolase_1"/>
    <property type="match status" value="1"/>
</dbReference>
<organism evidence="4 5">
    <name type="scientific">Extremus antarcticus</name>
    <dbReference type="NCBI Taxonomy" id="702011"/>
    <lineage>
        <taxon>Eukaryota</taxon>
        <taxon>Fungi</taxon>
        <taxon>Dikarya</taxon>
        <taxon>Ascomycota</taxon>
        <taxon>Pezizomycotina</taxon>
        <taxon>Dothideomycetes</taxon>
        <taxon>Dothideomycetidae</taxon>
        <taxon>Mycosphaerellales</taxon>
        <taxon>Extremaceae</taxon>
        <taxon>Extremus</taxon>
    </lineage>
</organism>
<protein>
    <recommendedName>
        <fullName evidence="3">AB hydrolase-1 domain-containing protein</fullName>
    </recommendedName>
</protein>
<evidence type="ECO:0000256" key="2">
    <source>
        <dbReference type="ARBA" id="ARBA00038334"/>
    </source>
</evidence>
<dbReference type="InterPro" id="IPR029058">
    <property type="entry name" value="AB_hydrolase_fold"/>
</dbReference>
<dbReference type="PRINTS" id="PR00412">
    <property type="entry name" value="EPOXHYDRLASE"/>
</dbReference>
<gene>
    <name evidence="4" type="ORF">LTR09_006506</name>
</gene>
<name>A0AAJ0GBP4_9PEZI</name>
<dbReference type="GO" id="GO:0016787">
    <property type="term" value="F:hydrolase activity"/>
    <property type="evidence" value="ECO:0007669"/>
    <property type="project" value="UniProtKB-KW"/>
</dbReference>
<accession>A0AAJ0GBP4</accession>
<dbReference type="AlphaFoldDB" id="A0AAJ0GBP4"/>
<dbReference type="InterPro" id="IPR000639">
    <property type="entry name" value="Epox_hydrolase-like"/>
</dbReference>
<comment type="caution">
    <text evidence="4">The sequence shown here is derived from an EMBL/GenBank/DDBJ whole genome shotgun (WGS) entry which is preliminary data.</text>
</comment>
<evidence type="ECO:0000313" key="5">
    <source>
        <dbReference type="Proteomes" id="UP001271007"/>
    </source>
</evidence>
<dbReference type="InterPro" id="IPR000073">
    <property type="entry name" value="AB_hydrolase_1"/>
</dbReference>
<reference evidence="4" key="1">
    <citation type="submission" date="2023-04" db="EMBL/GenBank/DDBJ databases">
        <title>Black Yeasts Isolated from many extreme environments.</title>
        <authorList>
            <person name="Coleine C."/>
            <person name="Stajich J.E."/>
            <person name="Selbmann L."/>
        </authorList>
    </citation>
    <scope>NUCLEOTIDE SEQUENCE</scope>
    <source>
        <strain evidence="4">CCFEE 5312</strain>
    </source>
</reference>
<keyword evidence="1" id="KW-0378">Hydrolase</keyword>
<dbReference type="SUPFAM" id="SSF53474">
    <property type="entry name" value="alpha/beta-Hydrolases"/>
    <property type="match status" value="1"/>
</dbReference>
<dbReference type="Gene3D" id="3.40.50.1820">
    <property type="entry name" value="alpha/beta hydrolase"/>
    <property type="match status" value="1"/>
</dbReference>
<evidence type="ECO:0000259" key="3">
    <source>
        <dbReference type="Pfam" id="PF00561"/>
    </source>
</evidence>
<dbReference type="Proteomes" id="UP001271007">
    <property type="component" value="Unassembled WGS sequence"/>
</dbReference>
<evidence type="ECO:0000313" key="4">
    <source>
        <dbReference type="EMBL" id="KAK3052296.1"/>
    </source>
</evidence>
<keyword evidence="5" id="KW-1185">Reference proteome</keyword>
<proteinExistence type="inferred from homology"/>
<dbReference type="EMBL" id="JAWDJX010000021">
    <property type="protein sequence ID" value="KAK3052296.1"/>
    <property type="molecule type" value="Genomic_DNA"/>
</dbReference>
<evidence type="ECO:0000256" key="1">
    <source>
        <dbReference type="ARBA" id="ARBA00022801"/>
    </source>
</evidence>
<sequence length="236" mass="26753">MDALQEKNLTTSRGLHYRYYTSPASSSPYTLLLCHGFPDSARLYQFTIPHLLATGLRIIIPDLLGYGGTSKPTDPSQYTWPLMSTDLTEILAAEDITSNVIPIGHDWGSAMAQRFYMLHKPLCAGLVTLAVALMPPTGEKFDLEATNAATEKMLGYPLLEYWNLFLPKEGVELMDSRLESMWYVMHGAPPDTDSWMRDMFCTPNGMRDFLEQNRQDVPLKPLPDGERLMQEWIQDK</sequence>
<dbReference type="PANTHER" id="PTHR43329">
    <property type="entry name" value="EPOXIDE HYDROLASE"/>
    <property type="match status" value="1"/>
</dbReference>
<comment type="similarity">
    <text evidence="2">Belongs to the AB hydrolase superfamily. Epoxide hydrolase family.</text>
</comment>